<feature type="region of interest" description="Disordered" evidence="1">
    <location>
        <begin position="233"/>
        <end position="403"/>
    </location>
</feature>
<proteinExistence type="predicted"/>
<evidence type="ECO:0000313" key="2">
    <source>
        <dbReference type="EMBL" id="OMH83649.1"/>
    </source>
</evidence>
<feature type="compositionally biased region" description="Low complexity" evidence="1">
    <location>
        <begin position="278"/>
        <end position="289"/>
    </location>
</feature>
<evidence type="ECO:0000313" key="3">
    <source>
        <dbReference type="Proteomes" id="UP000188320"/>
    </source>
</evidence>
<protein>
    <submittedName>
        <fullName evidence="2">Uncharacterized protein</fullName>
    </submittedName>
</protein>
<reference evidence="3" key="1">
    <citation type="submission" date="2017-01" db="EMBL/GenBank/DDBJ databases">
        <authorList>
            <person name="Wang Y."/>
            <person name="White M."/>
            <person name="Kvist S."/>
            <person name="Moncalvo J.-M."/>
        </authorList>
    </citation>
    <scope>NUCLEOTIDE SEQUENCE [LARGE SCALE GENOMIC DNA]</scope>
    <source>
        <strain evidence="3">COL-18-3</strain>
    </source>
</reference>
<sequence>MQDKSDCTDKKSETAKRNQKLDYKAMYHDLDKIEADRLSSIMDKVRSASGLAREKKQINKLKVTKHIPVCTSGRRATGQFQNYNNRGSQYPSLLEKVKSETKELMSRFSANPTSAKWGETTQSSNKTYIITERRTKSILNKGLNGGSTSNSIRNKGYVTVEYNPRKRKQDQSDVVTNTKPISSTNVGRFSEYIKASQKSTTEYRHCGDGRMSLSDKVAKISSEKRELNRIVQGLISDQPLSPSDCADKTTTTTTTTSTAPVNSTQHPSHRSGVANNVFPLSSSPDPFLPRQRFHHPTPLHQTRWGSPSPTNSLPRVPHSPPFSSGSPENIYSNSPPYSPHSSNVYPTPQSCELVMSPLYEDDNPSPKAEPSVSTKYVETPHLNHDQLGRKRSGANTSSSKPVYSISSTCKIVKRAVGSSSKMQKR</sequence>
<dbReference type="AlphaFoldDB" id="A0A1R1PRU2"/>
<evidence type="ECO:0000256" key="1">
    <source>
        <dbReference type="SAM" id="MobiDB-lite"/>
    </source>
</evidence>
<dbReference type="Proteomes" id="UP000188320">
    <property type="component" value="Unassembled WGS sequence"/>
</dbReference>
<feature type="compositionally biased region" description="Low complexity" evidence="1">
    <location>
        <begin position="326"/>
        <end position="346"/>
    </location>
</feature>
<organism evidence="2 3">
    <name type="scientific">Zancudomyces culisetae</name>
    <name type="common">Gut fungus</name>
    <name type="synonym">Smittium culisetae</name>
    <dbReference type="NCBI Taxonomy" id="1213189"/>
    <lineage>
        <taxon>Eukaryota</taxon>
        <taxon>Fungi</taxon>
        <taxon>Fungi incertae sedis</taxon>
        <taxon>Zoopagomycota</taxon>
        <taxon>Kickxellomycotina</taxon>
        <taxon>Harpellomycetes</taxon>
        <taxon>Harpellales</taxon>
        <taxon>Legeriomycetaceae</taxon>
        <taxon>Zancudomyces</taxon>
    </lineage>
</organism>
<dbReference type="EMBL" id="LSSK01000342">
    <property type="protein sequence ID" value="OMH83649.1"/>
    <property type="molecule type" value="Genomic_DNA"/>
</dbReference>
<accession>A0A1R1PRU2</accession>
<feature type="compositionally biased region" description="Polar residues" evidence="1">
    <location>
        <begin position="299"/>
        <end position="313"/>
    </location>
</feature>
<feature type="compositionally biased region" description="Polar residues" evidence="1">
    <location>
        <begin position="393"/>
        <end position="403"/>
    </location>
</feature>
<name>A0A1R1PRU2_ZANCU</name>
<comment type="caution">
    <text evidence="2">The sequence shown here is derived from an EMBL/GenBank/DDBJ whole genome shotgun (WGS) entry which is preliminary data.</text>
</comment>
<keyword evidence="3" id="KW-1185">Reference proteome</keyword>
<feature type="compositionally biased region" description="Low complexity" evidence="1">
    <location>
        <begin position="249"/>
        <end position="258"/>
    </location>
</feature>
<gene>
    <name evidence="2" type="ORF">AX774_g2831</name>
</gene>